<dbReference type="Proteomes" id="UP001062901">
    <property type="component" value="Unassembled WGS sequence"/>
</dbReference>
<dbReference type="InterPro" id="IPR013078">
    <property type="entry name" value="His_Pase_superF_clade-1"/>
</dbReference>
<proteinExistence type="predicted"/>
<dbReference type="PANTHER" id="PTHR48100:SF1">
    <property type="entry name" value="HISTIDINE PHOSPHATASE FAMILY PROTEIN-RELATED"/>
    <property type="match status" value="1"/>
</dbReference>
<gene>
    <name evidence="1" type="ORF">AA15669_0338</name>
</gene>
<dbReference type="CDD" id="cd07067">
    <property type="entry name" value="HP_PGM_like"/>
    <property type="match status" value="1"/>
</dbReference>
<dbReference type="EMBL" id="BAQD01000003">
    <property type="protein sequence ID" value="GBQ05165.1"/>
    <property type="molecule type" value="Genomic_DNA"/>
</dbReference>
<comment type="caution">
    <text evidence="1">The sequence shown here is derived from an EMBL/GenBank/DDBJ whole genome shotgun (WGS) entry which is preliminary data.</text>
</comment>
<evidence type="ECO:0000313" key="1">
    <source>
        <dbReference type="EMBL" id="GBQ05165.1"/>
    </source>
</evidence>
<dbReference type="RefSeq" id="WP_018979886.1">
    <property type="nucleotide sequence ID" value="NZ_BAQD01000003.1"/>
</dbReference>
<name>A0ABQ0NX45_9PROT</name>
<organism evidence="1 2">
    <name type="scientific">Saccharibacter floricola DSM 15669</name>
    <dbReference type="NCBI Taxonomy" id="1123227"/>
    <lineage>
        <taxon>Bacteria</taxon>
        <taxon>Pseudomonadati</taxon>
        <taxon>Pseudomonadota</taxon>
        <taxon>Alphaproteobacteria</taxon>
        <taxon>Acetobacterales</taxon>
        <taxon>Acetobacteraceae</taxon>
        <taxon>Saccharibacter</taxon>
    </lineage>
</organism>
<dbReference type="PANTHER" id="PTHR48100">
    <property type="entry name" value="BROAD-SPECIFICITY PHOSPHATASE YOR283W-RELATED"/>
    <property type="match status" value="1"/>
</dbReference>
<keyword evidence="2" id="KW-1185">Reference proteome</keyword>
<sequence>MTQNTRPTLDPQAHFIDGPTLPSGTTRFWLVRHGVVEEDARRTMYGTLDVPLCPHALQDHQPAYASLARRLPHDALWFSSPLQRAYQTGLTIQKAGRFSTPIATEADFTEQSMGQWSGEPHATFPTLLSKPSHPFWSLSADETPPGGESMDQVKQRIGSCLERLAHAHTGHDMVVLSHGGAIRMALAHALQCSPDMALHLTVQNLSLSIIEHIAGYWRVISVNTLPDFGENTL</sequence>
<accession>A0ABQ0NX45</accession>
<evidence type="ECO:0000313" key="2">
    <source>
        <dbReference type="Proteomes" id="UP001062901"/>
    </source>
</evidence>
<dbReference type="SMART" id="SM00855">
    <property type="entry name" value="PGAM"/>
    <property type="match status" value="1"/>
</dbReference>
<dbReference type="SUPFAM" id="SSF53254">
    <property type="entry name" value="Phosphoglycerate mutase-like"/>
    <property type="match status" value="1"/>
</dbReference>
<dbReference type="Gene3D" id="3.40.50.1240">
    <property type="entry name" value="Phosphoglycerate mutase-like"/>
    <property type="match status" value="1"/>
</dbReference>
<protein>
    <submittedName>
        <fullName evidence="1">Phosphoglycerate mutase</fullName>
    </submittedName>
</protein>
<dbReference type="InterPro" id="IPR029033">
    <property type="entry name" value="His_PPase_superfam"/>
</dbReference>
<dbReference type="InterPro" id="IPR050275">
    <property type="entry name" value="PGM_Phosphatase"/>
</dbReference>
<dbReference type="Pfam" id="PF00300">
    <property type="entry name" value="His_Phos_1"/>
    <property type="match status" value="1"/>
</dbReference>
<reference evidence="1" key="1">
    <citation type="submission" date="2013-04" db="EMBL/GenBank/DDBJ databases">
        <title>The genome sequencing project of 58 acetic acid bacteria.</title>
        <authorList>
            <person name="Okamoto-Kainuma A."/>
            <person name="Ishikawa M."/>
            <person name="Umino S."/>
            <person name="Koizumi Y."/>
            <person name="Shiwa Y."/>
            <person name="Yoshikawa H."/>
            <person name="Matsutani M."/>
            <person name="Matsushita K."/>
        </authorList>
    </citation>
    <scope>NUCLEOTIDE SEQUENCE</scope>
    <source>
        <strain evidence="1">DSM 15669</strain>
    </source>
</reference>